<dbReference type="InterPro" id="IPR055774">
    <property type="entry name" value="DUF7350"/>
</dbReference>
<dbReference type="Gene3D" id="2.60.40.2480">
    <property type="entry name" value="Periplasmic metal-binding protein Tp34-type"/>
    <property type="match status" value="1"/>
</dbReference>
<feature type="region of interest" description="Disordered" evidence="2">
    <location>
        <begin position="203"/>
        <end position="242"/>
    </location>
</feature>
<dbReference type="PROSITE" id="PS51257">
    <property type="entry name" value="PROKAR_LIPOPROTEIN"/>
    <property type="match status" value="1"/>
</dbReference>
<dbReference type="Pfam" id="PF10634">
    <property type="entry name" value="Iron_transport"/>
    <property type="match status" value="1"/>
</dbReference>
<dbReference type="AlphaFoldDB" id="F8D6Q1"/>
<evidence type="ECO:0000256" key="2">
    <source>
        <dbReference type="SAM" id="MobiDB-lite"/>
    </source>
</evidence>
<keyword evidence="1" id="KW-0732">Signal</keyword>
<dbReference type="eggNOG" id="arCOG04511">
    <property type="taxonomic scope" value="Archaea"/>
</dbReference>
<dbReference type="GeneID" id="10798131"/>
<protein>
    <recommendedName>
        <fullName evidence="3">DUF7350 domain-containing protein</fullName>
    </recommendedName>
</protein>
<dbReference type="EMBL" id="CP002839">
    <property type="protein sequence ID" value="AEH37794.1"/>
    <property type="molecule type" value="Genomic_DNA"/>
</dbReference>
<evidence type="ECO:0000256" key="1">
    <source>
        <dbReference type="ARBA" id="ARBA00022729"/>
    </source>
</evidence>
<dbReference type="OrthoDB" id="156174at2157"/>
<dbReference type="InterPro" id="IPR018470">
    <property type="entry name" value="Metal-bd_Tp34-typ"/>
</dbReference>
<organism evidence="4 5">
    <name type="scientific">Halopiger xanaduensis (strain DSM 18323 / JCM 14033 / SH-6)</name>
    <dbReference type="NCBI Taxonomy" id="797210"/>
    <lineage>
        <taxon>Archaea</taxon>
        <taxon>Methanobacteriati</taxon>
        <taxon>Methanobacteriota</taxon>
        <taxon>Stenosarchaea group</taxon>
        <taxon>Halobacteria</taxon>
        <taxon>Halobacteriales</taxon>
        <taxon>Natrialbaceae</taxon>
        <taxon>Halopiger</taxon>
    </lineage>
</organism>
<dbReference type="HOGENOM" id="CLU_043006_0_0_2"/>
<reference evidence="4 5" key="1">
    <citation type="journal article" date="2012" name="Stand. Genomic Sci.">
        <title>Complete genome sequence of Halopiger xanaduensis type strain (SH-6(T)).</title>
        <authorList>
            <person name="Anderson I."/>
            <person name="Tindall B.J."/>
            <person name="Rohde M."/>
            <person name="Lucas S."/>
            <person name="Han J."/>
            <person name="Lapidus A."/>
            <person name="Cheng J.F."/>
            <person name="Goodwin L."/>
            <person name="Pitluck S."/>
            <person name="Peters L."/>
            <person name="Pati A."/>
            <person name="Mikhailova N."/>
            <person name="Pagani I."/>
            <person name="Teshima H."/>
            <person name="Han C."/>
            <person name="Tapia R."/>
            <person name="Land M."/>
            <person name="Woyke T."/>
            <person name="Klenk H.P."/>
            <person name="Kyrpides N."/>
            <person name="Ivanova N."/>
        </authorList>
    </citation>
    <scope>NUCLEOTIDE SEQUENCE [LARGE SCALE GENOMIC DNA]</scope>
    <source>
        <strain evidence="5">DSM 18323 / JCM 14033 / SH-6</strain>
    </source>
</reference>
<feature type="domain" description="DUF7350" evidence="3">
    <location>
        <begin position="236"/>
        <end position="357"/>
    </location>
</feature>
<dbReference type="Proteomes" id="UP000006794">
    <property type="component" value="Chromosome"/>
</dbReference>
<dbReference type="Pfam" id="PF24041">
    <property type="entry name" value="DUF7350"/>
    <property type="match status" value="1"/>
</dbReference>
<gene>
    <name evidence="4" type="ordered locus">Halxa_3181</name>
</gene>
<keyword evidence="5" id="KW-1185">Reference proteome</keyword>
<dbReference type="RefSeq" id="WP_013880684.1">
    <property type="nucleotide sequence ID" value="NC_015666.1"/>
</dbReference>
<sequence length="367" mass="39272">MRRRNALRLGALAGGAALGALAGCLESLEREDAWRRLVVDPPEGVYVPPKMDEMVAYGTETVDGREIAVLATRPHSFWTVTGDERSRADLHDDHSLHLMVRVRDVATNAIVPTAVTVDARRDGERVDRRTLWPMLSQRMGFHYGDNVALAGGGTYEVTVRVGGADCRTAGALADPLEQPVTTTVALEFSSEEIESLNRTLVGADERDEGNALEPMGATDGDRDRDRPAAVAPPIGSLPGDRVGVGTGDDLRFPAVVVDGVRGVTGGPYLAVVPQTAYNGYSLPFASLTVTGRNGGQTVVDESARETIAPELGHHYGLALEGLEADRVEDISFTLEPPQVARHEGYETAFLEPEGVRLALEGDILASQ</sequence>
<dbReference type="KEGG" id="hxa:Halxa_3181"/>
<dbReference type="InterPro" id="IPR038482">
    <property type="entry name" value="Tp34-type_sf"/>
</dbReference>
<evidence type="ECO:0000313" key="5">
    <source>
        <dbReference type="Proteomes" id="UP000006794"/>
    </source>
</evidence>
<name>F8D6Q1_HALXS</name>
<evidence type="ECO:0000259" key="3">
    <source>
        <dbReference type="Pfam" id="PF24041"/>
    </source>
</evidence>
<accession>F8D6Q1</accession>
<proteinExistence type="predicted"/>
<evidence type="ECO:0000313" key="4">
    <source>
        <dbReference type="EMBL" id="AEH37794.1"/>
    </source>
</evidence>